<keyword evidence="5" id="KW-1185">Reference proteome</keyword>
<dbReference type="GO" id="GO:0016620">
    <property type="term" value="F:oxidoreductase activity, acting on the aldehyde or oxo group of donors, NAD or NADP as acceptor"/>
    <property type="evidence" value="ECO:0007669"/>
    <property type="project" value="InterPro"/>
</dbReference>
<keyword evidence="2" id="KW-0560">Oxidoreductase</keyword>
<dbReference type="Gene3D" id="3.40.309.10">
    <property type="entry name" value="Aldehyde Dehydrogenase, Chain A, domain 2"/>
    <property type="match status" value="1"/>
</dbReference>
<comment type="similarity">
    <text evidence="1">Belongs to the aldehyde dehydrogenase family.</text>
</comment>
<dbReference type="EMBL" id="MU150278">
    <property type="protein sequence ID" value="KAF9461882.1"/>
    <property type="molecule type" value="Genomic_DNA"/>
</dbReference>
<reference evidence="4" key="1">
    <citation type="submission" date="2020-11" db="EMBL/GenBank/DDBJ databases">
        <authorList>
            <consortium name="DOE Joint Genome Institute"/>
            <person name="Ahrendt S."/>
            <person name="Riley R."/>
            <person name="Andreopoulos W."/>
            <person name="Labutti K."/>
            <person name="Pangilinan J."/>
            <person name="Ruiz-Duenas F.J."/>
            <person name="Barrasa J.M."/>
            <person name="Sanchez-Garcia M."/>
            <person name="Camarero S."/>
            <person name="Miyauchi S."/>
            <person name="Serrano A."/>
            <person name="Linde D."/>
            <person name="Babiker R."/>
            <person name="Drula E."/>
            <person name="Ayuso-Fernandez I."/>
            <person name="Pacheco R."/>
            <person name="Padilla G."/>
            <person name="Ferreira P."/>
            <person name="Barriuso J."/>
            <person name="Kellner H."/>
            <person name="Castanera R."/>
            <person name="Alfaro M."/>
            <person name="Ramirez L."/>
            <person name="Pisabarro A.G."/>
            <person name="Kuo A."/>
            <person name="Tritt A."/>
            <person name="Lipzen A."/>
            <person name="He G."/>
            <person name="Yan M."/>
            <person name="Ng V."/>
            <person name="Cullen D."/>
            <person name="Martin F."/>
            <person name="Rosso M.-N."/>
            <person name="Henrissat B."/>
            <person name="Hibbett D."/>
            <person name="Martinez A.T."/>
            <person name="Grigoriev I.V."/>
        </authorList>
    </citation>
    <scope>NUCLEOTIDE SEQUENCE</scope>
    <source>
        <strain evidence="4">CBS 247.69</strain>
    </source>
</reference>
<evidence type="ECO:0000256" key="1">
    <source>
        <dbReference type="ARBA" id="ARBA00009986"/>
    </source>
</evidence>
<dbReference type="AlphaFoldDB" id="A0A9P5Y1W1"/>
<dbReference type="InterPro" id="IPR016162">
    <property type="entry name" value="Ald_DH_N"/>
</dbReference>
<dbReference type="SUPFAM" id="SSF53720">
    <property type="entry name" value="ALDH-like"/>
    <property type="match status" value="1"/>
</dbReference>
<dbReference type="Gene3D" id="3.40.605.10">
    <property type="entry name" value="Aldehyde Dehydrogenase, Chain A, domain 1"/>
    <property type="match status" value="1"/>
</dbReference>
<dbReference type="InterPro" id="IPR016161">
    <property type="entry name" value="Ald_DH/histidinol_DH"/>
</dbReference>
<evidence type="ECO:0000313" key="4">
    <source>
        <dbReference type="EMBL" id="KAF9461882.1"/>
    </source>
</evidence>
<organism evidence="4 5">
    <name type="scientific">Collybia nuda</name>
    <dbReference type="NCBI Taxonomy" id="64659"/>
    <lineage>
        <taxon>Eukaryota</taxon>
        <taxon>Fungi</taxon>
        <taxon>Dikarya</taxon>
        <taxon>Basidiomycota</taxon>
        <taxon>Agaricomycotina</taxon>
        <taxon>Agaricomycetes</taxon>
        <taxon>Agaricomycetidae</taxon>
        <taxon>Agaricales</taxon>
        <taxon>Tricholomatineae</taxon>
        <taxon>Clitocybaceae</taxon>
        <taxon>Collybia</taxon>
    </lineage>
</organism>
<comment type="caution">
    <text evidence="4">The sequence shown here is derived from an EMBL/GenBank/DDBJ whole genome shotgun (WGS) entry which is preliminary data.</text>
</comment>
<evidence type="ECO:0000256" key="2">
    <source>
        <dbReference type="ARBA" id="ARBA00023002"/>
    </source>
</evidence>
<accession>A0A9P5Y1W1</accession>
<proteinExistence type="inferred from homology"/>
<name>A0A9P5Y1W1_9AGAR</name>
<dbReference type="InterPro" id="IPR016163">
    <property type="entry name" value="Ald_DH_C"/>
</dbReference>
<sequence>MAKSYTHHFDTPLYKGTISINTRLFINGEWVDPVDKATIDVLNPATGKIITKVAVASSKDVDLAVEAAHKAYKTTWGLHCPGNVRGRLLNKLADLMEQHYDELAALEALDAGKVLGAVKSFEMPLAIGVLRYYAGWADKITGKAIEINGQKFAYTRLEPYGVVGTIVPWNFPLMLGMAKLGPALATGNTLIWKPSEIAPLTALKIAELVQEAGFPPGVVNLVNGYGRESVGQAMANHPGIAKISFTGSCPVGRKVLHAAAITNLKDVTLELGGKGAAIVFEDADMEQAVKWAMHGVYFNNGQCCIASPRIYVQDTIYDEFLHRFTEASREMTVATGDPLLPGMQLGPMASQVQFDRVMTLIASGKKEGATIHLGGSRQGTKGYFIQPTIFTNATSDMRIVREEIFGPVCVVTRFQSEEEVIDVVNNTVYGLASSVFTMNIERALRVTHAIEVGMVWVNSVVAPEAGAAFGGFKQSGTGREYGEEAIATYTQVKAVHVNLSAKL</sequence>
<dbReference type="GO" id="GO:0019413">
    <property type="term" value="P:acetate biosynthetic process"/>
    <property type="evidence" value="ECO:0007669"/>
    <property type="project" value="UniProtKB-ARBA"/>
</dbReference>
<gene>
    <name evidence="4" type="ORF">BDZ94DRAFT_1370327</name>
</gene>
<evidence type="ECO:0000313" key="5">
    <source>
        <dbReference type="Proteomes" id="UP000807353"/>
    </source>
</evidence>
<dbReference type="InterPro" id="IPR015590">
    <property type="entry name" value="Aldehyde_DH_dom"/>
</dbReference>
<evidence type="ECO:0000259" key="3">
    <source>
        <dbReference type="Pfam" id="PF00171"/>
    </source>
</evidence>
<protein>
    <submittedName>
        <fullName evidence="4">Aldehyde dehydrogenase</fullName>
    </submittedName>
</protein>
<dbReference type="FunFam" id="3.40.309.10:FF:000001">
    <property type="entry name" value="Mitochondrial aldehyde dehydrogenase 2"/>
    <property type="match status" value="1"/>
</dbReference>
<dbReference type="OrthoDB" id="310895at2759"/>
<dbReference type="FunFam" id="3.40.605.10:FF:000007">
    <property type="entry name" value="NAD/NADP-dependent betaine aldehyde dehydrogenase"/>
    <property type="match status" value="1"/>
</dbReference>
<feature type="domain" description="Aldehyde dehydrogenase" evidence="3">
    <location>
        <begin position="30"/>
        <end position="495"/>
    </location>
</feature>
<dbReference type="Proteomes" id="UP000807353">
    <property type="component" value="Unassembled WGS sequence"/>
</dbReference>
<dbReference type="PANTHER" id="PTHR11699">
    <property type="entry name" value="ALDEHYDE DEHYDROGENASE-RELATED"/>
    <property type="match status" value="1"/>
</dbReference>
<dbReference type="Pfam" id="PF00171">
    <property type="entry name" value="Aldedh"/>
    <property type="match status" value="1"/>
</dbReference>